<keyword evidence="1" id="KW-0732">Signal</keyword>
<comment type="caution">
    <text evidence="3">The sequence shown here is derived from an EMBL/GenBank/DDBJ whole genome shotgun (WGS) entry which is preliminary data.</text>
</comment>
<dbReference type="InterPro" id="IPR032109">
    <property type="entry name" value="Big_3_5"/>
</dbReference>
<organism evidence="3 4">
    <name type="scientific">Nocardia stercoris</name>
    <dbReference type="NCBI Taxonomy" id="2483361"/>
    <lineage>
        <taxon>Bacteria</taxon>
        <taxon>Bacillati</taxon>
        <taxon>Actinomycetota</taxon>
        <taxon>Actinomycetes</taxon>
        <taxon>Mycobacteriales</taxon>
        <taxon>Nocardiaceae</taxon>
        <taxon>Nocardia</taxon>
    </lineage>
</organism>
<dbReference type="Gene3D" id="2.60.40.10">
    <property type="entry name" value="Immunoglobulins"/>
    <property type="match status" value="1"/>
</dbReference>
<dbReference type="GO" id="GO:0005975">
    <property type="term" value="P:carbohydrate metabolic process"/>
    <property type="evidence" value="ECO:0007669"/>
    <property type="project" value="UniProtKB-ARBA"/>
</dbReference>
<sequence>MKQDTVMTHRAITRATAGTAATLAIGALTALAAGTAGAAPGTVTWTHGATTYTRTISDANPTVGETITVSTQIKRTDSTNETINWFRDMHPACLTYVTNSAKVTDDSGSNPVEPYLNILSDRIEGDFTATDYQMVATSSPVTFSAQYKVGASCTPGSAMTDGIVYLSSLGRFDYGNQGPAINVTAATHATVTLAPVTGATVGQATTLTATVSPANAGGTVSFSDGTTVLGTGTVNASGTATLSWTPTAAGHHSITANYSGTGTATTTGTVTVAAAGGGTSTGSAIPSFLAGLSSGN</sequence>
<dbReference type="Pfam" id="PF16640">
    <property type="entry name" value="Big_3_5"/>
    <property type="match status" value="1"/>
</dbReference>
<evidence type="ECO:0000259" key="2">
    <source>
        <dbReference type="Pfam" id="PF16640"/>
    </source>
</evidence>
<gene>
    <name evidence="3" type="ORF">EBN03_33225</name>
</gene>
<reference evidence="3 4" key="1">
    <citation type="submission" date="2018-10" db="EMBL/GenBank/DDBJ databases">
        <title>Isolation from cow dung.</title>
        <authorList>
            <person name="Ling L."/>
        </authorList>
    </citation>
    <scope>NUCLEOTIDE SEQUENCE [LARGE SCALE GENOMIC DNA]</scope>
    <source>
        <strain evidence="3 4">NEAU-LL90</strain>
    </source>
</reference>
<dbReference type="AlphaFoldDB" id="A0A3M2KRI0"/>
<dbReference type="EMBL" id="RFFH01000035">
    <property type="protein sequence ID" value="RMI27681.1"/>
    <property type="molecule type" value="Genomic_DNA"/>
</dbReference>
<evidence type="ECO:0000256" key="1">
    <source>
        <dbReference type="SAM" id="SignalP"/>
    </source>
</evidence>
<evidence type="ECO:0000313" key="4">
    <source>
        <dbReference type="Proteomes" id="UP000279275"/>
    </source>
</evidence>
<feature type="chain" id="PRO_5018290852" evidence="1">
    <location>
        <begin position="39"/>
        <end position="296"/>
    </location>
</feature>
<name>A0A3M2KRI0_9NOCA</name>
<feature type="domain" description="Bacterial Ig-like" evidence="2">
    <location>
        <begin position="197"/>
        <end position="272"/>
    </location>
</feature>
<keyword evidence="4" id="KW-1185">Reference proteome</keyword>
<evidence type="ECO:0000313" key="3">
    <source>
        <dbReference type="EMBL" id="RMI27681.1"/>
    </source>
</evidence>
<proteinExistence type="predicted"/>
<dbReference type="InterPro" id="IPR013783">
    <property type="entry name" value="Ig-like_fold"/>
</dbReference>
<dbReference type="Proteomes" id="UP000279275">
    <property type="component" value="Unassembled WGS sequence"/>
</dbReference>
<accession>A0A3M2KRI0</accession>
<feature type="signal peptide" evidence="1">
    <location>
        <begin position="1"/>
        <end position="38"/>
    </location>
</feature>
<protein>
    <submittedName>
        <fullName evidence="3">Ig-like domain repeat protein</fullName>
    </submittedName>
</protein>